<evidence type="ECO:0000256" key="3">
    <source>
        <dbReference type="ARBA" id="ARBA00023098"/>
    </source>
</evidence>
<organism evidence="5 6">
    <name type="scientific">Kitasatospora griseola</name>
    <name type="common">Streptomyces griseolosporeus</name>
    <dbReference type="NCBI Taxonomy" id="2064"/>
    <lineage>
        <taxon>Bacteria</taxon>
        <taxon>Bacillati</taxon>
        <taxon>Actinomycetota</taxon>
        <taxon>Actinomycetes</taxon>
        <taxon>Kitasatosporales</taxon>
        <taxon>Streptomycetaceae</taxon>
        <taxon>Kitasatospora</taxon>
    </lineage>
</organism>
<evidence type="ECO:0000256" key="1">
    <source>
        <dbReference type="ARBA" id="ARBA00022801"/>
    </source>
</evidence>
<protein>
    <recommendedName>
        <fullName evidence="7">Acetylhydrolase</fullName>
    </recommendedName>
</protein>
<dbReference type="Proteomes" id="UP000032066">
    <property type="component" value="Unassembled WGS sequence"/>
</dbReference>
<dbReference type="InterPro" id="IPR029058">
    <property type="entry name" value="AB_hydrolase_fold"/>
</dbReference>
<keyword evidence="1" id="KW-0378">Hydrolase</keyword>
<dbReference type="STRING" id="2064.TR51_26795"/>
<sequence length="385" mass="41380">MIGRRSLLVAAGAGAAALTLPARSASAVPVRSIDLPRPTVDRPVGTIVLHLVDRARQDPFAPTPGPRELMVQLWYPALDRGESARAPYTTPRVAAAFETMLQLDPGTLAAVRPTARAGAPAAPGALPLLLLGHGRKGGRSNCTALAEELAAHGYLVASVDHTYDAAAVEFPDGRLVRSVLADDPADWGATEHQEIAARVGDLRFVATALTERRELPRRSGLPYADGGRIGVLGHSMGGAAAAEAVRQDDRFVAGLDLDGGLFGSPVPELGLDRPFLLLTSSADHDTWQRWRDHQRGWARQLRFLGAGHLSFTDLPHAAVPGGLPQHLPAEAYAALFGTLAPDRTTELTRGYARAHFDRFLRHRPARLLDSPSPRFPEVEFRWSRG</sequence>
<evidence type="ECO:0000313" key="5">
    <source>
        <dbReference type="EMBL" id="KIQ62603.1"/>
    </source>
</evidence>
<dbReference type="GO" id="GO:0003847">
    <property type="term" value="F:1-alkyl-2-acetylglycerophosphocholine esterase activity"/>
    <property type="evidence" value="ECO:0007669"/>
    <property type="project" value="TreeGrafter"/>
</dbReference>
<dbReference type="PANTHER" id="PTHR10272:SF0">
    <property type="entry name" value="PLATELET-ACTIVATING FACTOR ACETYLHYDROLASE"/>
    <property type="match status" value="1"/>
</dbReference>
<evidence type="ECO:0000256" key="2">
    <source>
        <dbReference type="ARBA" id="ARBA00022963"/>
    </source>
</evidence>
<dbReference type="InterPro" id="IPR006311">
    <property type="entry name" value="TAT_signal"/>
</dbReference>
<dbReference type="AlphaFoldDB" id="A0A0D0PVK4"/>
<name>A0A0D0PVK4_KITGR</name>
<dbReference type="PATRIC" id="fig|2064.6.peg.5691"/>
<dbReference type="GO" id="GO:0016042">
    <property type="term" value="P:lipid catabolic process"/>
    <property type="evidence" value="ECO:0007669"/>
    <property type="project" value="UniProtKB-KW"/>
</dbReference>
<keyword evidence="3" id="KW-0443">Lipid metabolism</keyword>
<accession>A0A0D0PVK4</accession>
<dbReference type="EMBL" id="JXZB01000004">
    <property type="protein sequence ID" value="KIQ62603.1"/>
    <property type="molecule type" value="Genomic_DNA"/>
</dbReference>
<feature type="chain" id="PRO_5002218746" description="Acetylhydrolase" evidence="4">
    <location>
        <begin position="28"/>
        <end position="385"/>
    </location>
</feature>
<evidence type="ECO:0000256" key="4">
    <source>
        <dbReference type="SAM" id="SignalP"/>
    </source>
</evidence>
<dbReference type="Pfam" id="PF03403">
    <property type="entry name" value="PAF-AH_p_II"/>
    <property type="match status" value="1"/>
</dbReference>
<dbReference type="PROSITE" id="PS51318">
    <property type="entry name" value="TAT"/>
    <property type="match status" value="1"/>
</dbReference>
<evidence type="ECO:0000313" key="6">
    <source>
        <dbReference type="Proteomes" id="UP000032066"/>
    </source>
</evidence>
<keyword evidence="6" id="KW-1185">Reference proteome</keyword>
<evidence type="ECO:0008006" key="7">
    <source>
        <dbReference type="Google" id="ProtNLM"/>
    </source>
</evidence>
<gene>
    <name evidence="5" type="ORF">TR51_26795</name>
</gene>
<dbReference type="PANTHER" id="PTHR10272">
    <property type="entry name" value="PLATELET-ACTIVATING FACTOR ACETYLHYDROLASE"/>
    <property type="match status" value="1"/>
</dbReference>
<dbReference type="SUPFAM" id="SSF53474">
    <property type="entry name" value="alpha/beta-Hydrolases"/>
    <property type="match status" value="1"/>
</dbReference>
<feature type="signal peptide" evidence="4">
    <location>
        <begin position="1"/>
        <end position="27"/>
    </location>
</feature>
<keyword evidence="4" id="KW-0732">Signal</keyword>
<dbReference type="Gene3D" id="3.40.50.1820">
    <property type="entry name" value="alpha/beta hydrolase"/>
    <property type="match status" value="1"/>
</dbReference>
<keyword evidence="2" id="KW-0442">Lipid degradation</keyword>
<comment type="caution">
    <text evidence="5">The sequence shown here is derived from an EMBL/GenBank/DDBJ whole genome shotgun (WGS) entry which is preliminary data.</text>
</comment>
<proteinExistence type="predicted"/>
<reference evidence="5 6" key="1">
    <citation type="submission" date="2015-02" db="EMBL/GenBank/DDBJ databases">
        <title>Draft genome sequence of Kitasatospora griseola MF730-N6, a bafilomycin, terpentecin and satosporin producer.</title>
        <authorList>
            <person name="Arens J.C."/>
            <person name="Haltli B."/>
            <person name="Kerr R.G."/>
        </authorList>
    </citation>
    <scope>NUCLEOTIDE SEQUENCE [LARGE SCALE GENOMIC DNA]</scope>
    <source>
        <strain evidence="5 6">MF730-N6</strain>
    </source>
</reference>
<dbReference type="OrthoDB" id="569821at2"/>